<protein>
    <submittedName>
        <fullName evidence="1">tRNA guanosine-2'-O-methyltransferase TRM13</fullName>
    </submittedName>
</protein>
<keyword evidence="1" id="KW-0489">Methyltransferase</keyword>
<sequence length="92" mass="10835">MKLGCRSGENKVFDEYVLLAIFVTECHQASLDWRSLKIVLHYRTTILGTDDFKYFEKMACIGTWSFCYMCNYEFGQIYGFVIVKGLIWYLAM</sequence>
<dbReference type="GO" id="GO:0032259">
    <property type="term" value="P:methylation"/>
    <property type="evidence" value="ECO:0007669"/>
    <property type="project" value="UniProtKB-KW"/>
</dbReference>
<keyword evidence="2" id="KW-1185">Reference proteome</keyword>
<evidence type="ECO:0000313" key="1">
    <source>
        <dbReference type="EMBL" id="KHF97806.1"/>
    </source>
</evidence>
<keyword evidence="1" id="KW-0808">Transferase</keyword>
<reference evidence="2" key="1">
    <citation type="submission" date="2014-09" db="EMBL/GenBank/DDBJ databases">
        <authorList>
            <person name="Mudge J."/>
            <person name="Ramaraj T."/>
            <person name="Lindquist I.E."/>
            <person name="Bharti A.K."/>
            <person name="Sundararajan A."/>
            <person name="Cameron C.T."/>
            <person name="Woodward J.E."/>
            <person name="May G.D."/>
            <person name="Brubaker C."/>
            <person name="Broadhvest J."/>
            <person name="Wilkins T.A."/>
        </authorList>
    </citation>
    <scope>NUCLEOTIDE SEQUENCE</scope>
    <source>
        <strain evidence="2">cv. AKA8401</strain>
    </source>
</reference>
<dbReference type="Proteomes" id="UP000032142">
    <property type="component" value="Unassembled WGS sequence"/>
</dbReference>
<evidence type="ECO:0000313" key="2">
    <source>
        <dbReference type="Proteomes" id="UP000032142"/>
    </source>
</evidence>
<dbReference type="AlphaFoldDB" id="A0A0B0MBW7"/>
<organism evidence="1 2">
    <name type="scientific">Gossypium arboreum</name>
    <name type="common">Tree cotton</name>
    <name type="synonym">Gossypium nanking</name>
    <dbReference type="NCBI Taxonomy" id="29729"/>
    <lineage>
        <taxon>Eukaryota</taxon>
        <taxon>Viridiplantae</taxon>
        <taxon>Streptophyta</taxon>
        <taxon>Embryophyta</taxon>
        <taxon>Tracheophyta</taxon>
        <taxon>Spermatophyta</taxon>
        <taxon>Magnoliopsida</taxon>
        <taxon>eudicotyledons</taxon>
        <taxon>Gunneridae</taxon>
        <taxon>Pentapetalae</taxon>
        <taxon>rosids</taxon>
        <taxon>malvids</taxon>
        <taxon>Malvales</taxon>
        <taxon>Malvaceae</taxon>
        <taxon>Malvoideae</taxon>
        <taxon>Gossypium</taxon>
    </lineage>
</organism>
<dbReference type="EMBL" id="JRRC01018120">
    <property type="protein sequence ID" value="KHF97806.1"/>
    <property type="molecule type" value="Genomic_DNA"/>
</dbReference>
<accession>A0A0B0MBW7</accession>
<name>A0A0B0MBW7_GOSAR</name>
<gene>
    <name evidence="1" type="ORF">F383_14894</name>
</gene>
<comment type="caution">
    <text evidence="1">The sequence shown here is derived from an EMBL/GenBank/DDBJ whole genome shotgun (WGS) entry which is preliminary data.</text>
</comment>
<proteinExistence type="predicted"/>
<dbReference type="GO" id="GO:0008168">
    <property type="term" value="F:methyltransferase activity"/>
    <property type="evidence" value="ECO:0007669"/>
    <property type="project" value="UniProtKB-KW"/>
</dbReference>